<dbReference type="EMBL" id="KI674369">
    <property type="protein sequence ID" value="ETL34294.1"/>
    <property type="molecule type" value="Genomic_DNA"/>
</dbReference>
<name>W2IJ71_PHYNI</name>
<protein>
    <submittedName>
        <fullName evidence="1">Uncharacterized protein</fullName>
    </submittedName>
</protein>
<organism evidence="1">
    <name type="scientific">Phytophthora nicotianae</name>
    <name type="common">Potato buckeye rot agent</name>
    <name type="synonym">Phytophthora parasitica</name>
    <dbReference type="NCBI Taxonomy" id="4792"/>
    <lineage>
        <taxon>Eukaryota</taxon>
        <taxon>Sar</taxon>
        <taxon>Stramenopiles</taxon>
        <taxon>Oomycota</taxon>
        <taxon>Peronosporomycetes</taxon>
        <taxon>Peronosporales</taxon>
        <taxon>Peronosporaceae</taxon>
        <taxon>Phytophthora</taxon>
    </lineage>
</organism>
<gene>
    <name evidence="1" type="ORF">L916_13457</name>
</gene>
<proteinExistence type="predicted"/>
<dbReference type="Proteomes" id="UP000053864">
    <property type="component" value="Unassembled WGS sequence"/>
</dbReference>
<dbReference type="AlphaFoldDB" id="W2IJ71"/>
<reference evidence="1" key="1">
    <citation type="submission" date="2013-11" db="EMBL/GenBank/DDBJ databases">
        <title>The Genome Sequence of Phytophthora parasitica CJ05E6.</title>
        <authorList>
            <consortium name="The Broad Institute Genomics Platform"/>
            <person name="Russ C."/>
            <person name="Tyler B."/>
            <person name="Panabieres F."/>
            <person name="Shan W."/>
            <person name="Tripathy S."/>
            <person name="Grunwald N."/>
            <person name="Machado M."/>
            <person name="Johnson C.S."/>
            <person name="Arredondo F."/>
            <person name="Hong C."/>
            <person name="Coffey M."/>
            <person name="Young S.K."/>
            <person name="Zeng Q."/>
            <person name="Gargeya S."/>
            <person name="Fitzgerald M."/>
            <person name="Abouelleil A."/>
            <person name="Alvarado L."/>
            <person name="Chapman S.B."/>
            <person name="Gainer-Dewar J."/>
            <person name="Goldberg J."/>
            <person name="Griggs A."/>
            <person name="Gujja S."/>
            <person name="Hansen M."/>
            <person name="Howarth C."/>
            <person name="Imamovic A."/>
            <person name="Ireland A."/>
            <person name="Larimer J."/>
            <person name="McCowan C."/>
            <person name="Murphy C."/>
            <person name="Pearson M."/>
            <person name="Poon T.W."/>
            <person name="Priest M."/>
            <person name="Roberts A."/>
            <person name="Saif S."/>
            <person name="Shea T."/>
            <person name="Sykes S."/>
            <person name="Wortman J."/>
            <person name="Nusbaum C."/>
            <person name="Birren B."/>
        </authorList>
    </citation>
    <scope>NUCLEOTIDE SEQUENCE [LARGE SCALE GENOMIC DNA]</scope>
    <source>
        <strain evidence="1">CJ05E6</strain>
    </source>
</reference>
<accession>W2IJ71</accession>
<evidence type="ECO:0000313" key="1">
    <source>
        <dbReference type="EMBL" id="ETL34294.1"/>
    </source>
</evidence>
<sequence>MTDTPGEELVKNQHLWTDRIGRSIFYAYFLERFKKAHSNWTIVASSCTSEGNVTEIDVFEPNKAKSSVFWGHFQTLNALWD</sequence>